<evidence type="ECO:0000259" key="1">
    <source>
        <dbReference type="Pfam" id="PF13508"/>
    </source>
</evidence>
<dbReference type="AlphaFoldDB" id="A0AAU8QE56"/>
<sequence length="202" mass="22873">MSISIQSLSSTAFAFHCPDFVNLYIDAMGYSPSLRRSRVSVWRRAVMESGFAAVCAIESDKRYPYVYGDGIVGIAYGFLGRREHWWNRQIRRGLRNAKVTSSDVKTSMPDHYFELAEIHVSPLAQAQGIGHRLLSALLQKIDSPTVLLSTPEVPNESNAAFSLYRRHGFYDLLRDFYFQGDSRAFAILRAELDKENKAINAN</sequence>
<protein>
    <submittedName>
        <fullName evidence="2">GNAT family N-acetyltransferase</fullName>
    </submittedName>
</protein>
<dbReference type="Proteomes" id="UP000006465">
    <property type="component" value="Chromosome"/>
</dbReference>
<proteinExistence type="predicted"/>
<name>A0AAU8QE56_CORPS</name>
<dbReference type="Pfam" id="PF13508">
    <property type="entry name" value="Acetyltransf_7"/>
    <property type="match status" value="1"/>
</dbReference>
<accession>A0AAU8QE56</accession>
<dbReference type="EMBL" id="CP003540">
    <property type="protein sequence ID" value="AFK17056.2"/>
    <property type="molecule type" value="Genomic_DNA"/>
</dbReference>
<evidence type="ECO:0000313" key="2">
    <source>
        <dbReference type="EMBL" id="AFK17056.2"/>
    </source>
</evidence>
<gene>
    <name evidence="2" type="ORF">CP258_07270</name>
</gene>
<dbReference type="CDD" id="cd04301">
    <property type="entry name" value="NAT_SF"/>
    <property type="match status" value="1"/>
</dbReference>
<dbReference type="Gene3D" id="3.40.630.30">
    <property type="match status" value="1"/>
</dbReference>
<feature type="domain" description="N-acetyltransferase" evidence="1">
    <location>
        <begin position="112"/>
        <end position="169"/>
    </location>
</feature>
<evidence type="ECO:0000313" key="3">
    <source>
        <dbReference type="Proteomes" id="UP000006465"/>
    </source>
</evidence>
<dbReference type="RefSeq" id="WP_014367331.1">
    <property type="nucleotide sequence ID" value="NC_017945.3"/>
</dbReference>
<reference evidence="2 3" key="1">
    <citation type="journal article" date="2013" name="J. Biotechnol.">
        <title>Genome sequence of Corynebacterium pseudotuberculosis biovar equi strain 258 and prediction of antigenic targets to improve biotechnological vaccine production.</title>
        <authorList>
            <person name="Soares S.C."/>
            <person name="Trost E."/>
            <person name="Ramos R.T."/>
            <person name="Carneiro A.R."/>
            <person name="Santos A.R."/>
            <person name="Pinto A.C."/>
            <person name="Barbosa E."/>
            <person name="Aburjaile F."/>
            <person name="Ali A."/>
            <person name="Diniz C.A."/>
            <person name="Hassan S.S."/>
            <person name="Fiaux K."/>
            <person name="Guimaraes L.C."/>
            <person name="Bakhtiar S.M."/>
            <person name="Pereira U."/>
            <person name="Almeida S.S."/>
            <person name="Abreu V.A."/>
            <person name="Rocha F.S."/>
            <person name="Dorella F.A."/>
            <person name="Miyoshi A."/>
            <person name="Silva A."/>
            <person name="Azevedo V."/>
            <person name="Tauch A."/>
        </authorList>
    </citation>
    <scope>NUCLEOTIDE SEQUENCE [LARGE SCALE GENOMIC DNA]</scope>
    <source>
        <strain evidence="2 3">258</strain>
    </source>
</reference>
<dbReference type="KEGG" id="coe:CP258_07270"/>
<dbReference type="GO" id="GO:0016747">
    <property type="term" value="F:acyltransferase activity, transferring groups other than amino-acyl groups"/>
    <property type="evidence" value="ECO:0007669"/>
    <property type="project" value="InterPro"/>
</dbReference>
<dbReference type="InterPro" id="IPR016181">
    <property type="entry name" value="Acyl_CoA_acyltransferase"/>
</dbReference>
<dbReference type="SUPFAM" id="SSF55729">
    <property type="entry name" value="Acyl-CoA N-acyltransferases (Nat)"/>
    <property type="match status" value="1"/>
</dbReference>
<dbReference type="InterPro" id="IPR000182">
    <property type="entry name" value="GNAT_dom"/>
</dbReference>
<organism evidence="2 3">
    <name type="scientific">Corynebacterium pseudotuberculosis 258</name>
    <dbReference type="NCBI Taxonomy" id="1168865"/>
    <lineage>
        <taxon>Bacteria</taxon>
        <taxon>Bacillati</taxon>
        <taxon>Actinomycetota</taxon>
        <taxon>Actinomycetes</taxon>
        <taxon>Mycobacteriales</taxon>
        <taxon>Corynebacteriaceae</taxon>
        <taxon>Corynebacterium</taxon>
    </lineage>
</organism>